<dbReference type="Pfam" id="PF06769">
    <property type="entry name" value="YoeB_toxin"/>
    <property type="match status" value="1"/>
</dbReference>
<evidence type="ECO:0000256" key="3">
    <source>
        <dbReference type="ARBA" id="ARBA00022722"/>
    </source>
</evidence>
<dbReference type="InterPro" id="IPR035093">
    <property type="entry name" value="RelE/ParE_toxin_dom_sf"/>
</dbReference>
<dbReference type="PANTHER" id="PTHR38039">
    <property type="entry name" value="TOXIN YOEB"/>
    <property type="match status" value="1"/>
</dbReference>
<dbReference type="PANTHER" id="PTHR38039:SF1">
    <property type="entry name" value="TOXIN YOEB"/>
    <property type="match status" value="1"/>
</dbReference>
<evidence type="ECO:0000256" key="5">
    <source>
        <dbReference type="ARBA" id="ARBA00022801"/>
    </source>
</evidence>
<evidence type="ECO:0000313" key="7">
    <source>
        <dbReference type="EMBL" id="QHX42798.1"/>
    </source>
</evidence>
<evidence type="ECO:0000256" key="1">
    <source>
        <dbReference type="ARBA" id="ARBA00008172"/>
    </source>
</evidence>
<evidence type="ECO:0000256" key="2">
    <source>
        <dbReference type="ARBA" id="ARBA00022649"/>
    </source>
</evidence>
<dbReference type="InterPro" id="IPR009614">
    <property type="entry name" value="YoeB_toxin"/>
</dbReference>
<accession>A0A6P1XZ61</accession>
<keyword evidence="3" id="KW-0540">Nuclease</keyword>
<sequence length="82" mass="9664">MMWTVVYLKQAAKDSKKIGLSNLKPTVKHLIEVIKNNSFENPSPYEKLVGDLTGKYSRRINIQHRLIYEVLEKEHIVRILRM</sequence>
<reference evidence="7 8" key="1">
    <citation type="submission" date="2020-01" db="EMBL/GenBank/DDBJ databases">
        <title>Complete genome sequence of a human oral phylogroup 1 Treponema sp. strain ATCC 700766, originally isolated from periodontitis dental plaque.</title>
        <authorList>
            <person name="Chan Y."/>
            <person name="Huo Y.-B."/>
            <person name="Yu X.-L."/>
            <person name="Zeng H."/>
            <person name="Leung W.-K."/>
            <person name="Watt R.M."/>
        </authorList>
    </citation>
    <scope>NUCLEOTIDE SEQUENCE [LARGE SCALE GENOMIC DNA]</scope>
    <source>
        <strain evidence="7 8">OMZ 804</strain>
    </source>
</reference>
<comment type="similarity">
    <text evidence="1">Belongs to the YoeB family.</text>
</comment>
<proteinExistence type="inferred from homology"/>
<organism evidence="7 8">
    <name type="scientific">Treponema vincentii</name>
    <dbReference type="NCBI Taxonomy" id="69710"/>
    <lineage>
        <taxon>Bacteria</taxon>
        <taxon>Pseudomonadati</taxon>
        <taxon>Spirochaetota</taxon>
        <taxon>Spirochaetia</taxon>
        <taxon>Spirochaetales</taxon>
        <taxon>Treponemataceae</taxon>
        <taxon>Treponema</taxon>
    </lineage>
</organism>
<evidence type="ECO:0000256" key="6">
    <source>
        <dbReference type="ARBA" id="ARBA00030388"/>
    </source>
</evidence>
<evidence type="ECO:0000256" key="4">
    <source>
        <dbReference type="ARBA" id="ARBA00022759"/>
    </source>
</evidence>
<name>A0A6P1XZ61_9SPIR</name>
<dbReference type="NCBIfam" id="TIGR02116">
    <property type="entry name" value="toxin_Txe_YoeB"/>
    <property type="match status" value="1"/>
</dbReference>
<evidence type="ECO:0000313" key="8">
    <source>
        <dbReference type="Proteomes" id="UP000464374"/>
    </source>
</evidence>
<dbReference type="GO" id="GO:0004519">
    <property type="term" value="F:endonuclease activity"/>
    <property type="evidence" value="ECO:0007669"/>
    <property type="project" value="UniProtKB-KW"/>
</dbReference>
<dbReference type="GO" id="GO:0006401">
    <property type="term" value="P:RNA catabolic process"/>
    <property type="evidence" value="ECO:0007669"/>
    <property type="project" value="InterPro"/>
</dbReference>
<dbReference type="Gene3D" id="3.30.2310.20">
    <property type="entry name" value="RelE-like"/>
    <property type="match status" value="1"/>
</dbReference>
<protein>
    <recommendedName>
        <fullName evidence="6">Putative mRNA interferase YoeB</fullName>
    </recommendedName>
</protein>
<dbReference type="AlphaFoldDB" id="A0A6P1XZ61"/>
<gene>
    <name evidence="7" type="ORF">GWP43_04315</name>
</gene>
<keyword evidence="2" id="KW-1277">Toxin-antitoxin system</keyword>
<dbReference type="Proteomes" id="UP000464374">
    <property type="component" value="Chromosome"/>
</dbReference>
<dbReference type="SUPFAM" id="SSF143011">
    <property type="entry name" value="RelE-like"/>
    <property type="match status" value="1"/>
</dbReference>
<dbReference type="KEGG" id="trz:GWP43_04315"/>
<dbReference type="EMBL" id="CP048020">
    <property type="protein sequence ID" value="QHX42798.1"/>
    <property type="molecule type" value="Genomic_DNA"/>
</dbReference>
<dbReference type="GO" id="GO:0045892">
    <property type="term" value="P:negative regulation of DNA-templated transcription"/>
    <property type="evidence" value="ECO:0007669"/>
    <property type="project" value="TreeGrafter"/>
</dbReference>
<keyword evidence="5" id="KW-0378">Hydrolase</keyword>
<keyword evidence="4" id="KW-0255">Endonuclease</keyword>
<dbReference type="GO" id="GO:0016787">
    <property type="term" value="F:hydrolase activity"/>
    <property type="evidence" value="ECO:0007669"/>
    <property type="project" value="UniProtKB-KW"/>
</dbReference>